<dbReference type="AlphaFoldDB" id="A0AA40K928"/>
<dbReference type="InterPro" id="IPR015797">
    <property type="entry name" value="NUDIX_hydrolase-like_dom_sf"/>
</dbReference>
<feature type="domain" description="Nudix hydrolase" evidence="1">
    <location>
        <begin position="1"/>
        <end position="132"/>
    </location>
</feature>
<accession>A0AA40K928</accession>
<organism evidence="2 3">
    <name type="scientific">Schizothecium vesticola</name>
    <dbReference type="NCBI Taxonomy" id="314040"/>
    <lineage>
        <taxon>Eukaryota</taxon>
        <taxon>Fungi</taxon>
        <taxon>Dikarya</taxon>
        <taxon>Ascomycota</taxon>
        <taxon>Pezizomycotina</taxon>
        <taxon>Sordariomycetes</taxon>
        <taxon>Sordariomycetidae</taxon>
        <taxon>Sordariales</taxon>
        <taxon>Schizotheciaceae</taxon>
        <taxon>Schizothecium</taxon>
    </lineage>
</organism>
<keyword evidence="3" id="KW-1185">Reference proteome</keyword>
<proteinExistence type="predicted"/>
<reference evidence="2" key="1">
    <citation type="submission" date="2023-06" db="EMBL/GenBank/DDBJ databases">
        <title>Genome-scale phylogeny and comparative genomics of the fungal order Sordariales.</title>
        <authorList>
            <consortium name="Lawrence Berkeley National Laboratory"/>
            <person name="Hensen N."/>
            <person name="Bonometti L."/>
            <person name="Westerberg I."/>
            <person name="Brannstrom I.O."/>
            <person name="Guillou S."/>
            <person name="Cros-Aarteil S."/>
            <person name="Calhoun S."/>
            <person name="Haridas S."/>
            <person name="Kuo A."/>
            <person name="Mondo S."/>
            <person name="Pangilinan J."/>
            <person name="Riley R."/>
            <person name="LaButti K."/>
            <person name="Andreopoulos B."/>
            <person name="Lipzen A."/>
            <person name="Chen C."/>
            <person name="Yanf M."/>
            <person name="Daum C."/>
            <person name="Ng V."/>
            <person name="Clum A."/>
            <person name="Steindorff A."/>
            <person name="Ohm R."/>
            <person name="Martin F."/>
            <person name="Silar P."/>
            <person name="Natvig D."/>
            <person name="Lalanne C."/>
            <person name="Gautier V."/>
            <person name="Ament-velasquez S.L."/>
            <person name="Kruys A."/>
            <person name="Hutchinson M.I."/>
            <person name="Powell A.J."/>
            <person name="Barry K."/>
            <person name="Miller A.N."/>
            <person name="Grigoriev I.V."/>
            <person name="Debuchy R."/>
            <person name="Gladieux P."/>
            <person name="Thoren M.H."/>
            <person name="Johannesson H."/>
        </authorList>
    </citation>
    <scope>NUCLEOTIDE SEQUENCE</scope>
    <source>
        <strain evidence="2">SMH3187-1</strain>
    </source>
</reference>
<dbReference type="PANTHER" id="PTHR43736:SF1">
    <property type="entry name" value="DIHYDRONEOPTERIN TRIPHOSPHATE DIPHOSPHATASE"/>
    <property type="match status" value="1"/>
</dbReference>
<sequence>MPGQWECPGGAADPEDATILDAAMRELWEEAGLRGRRVVGFVEEAGVQGQGQVGDRLEGRGLTFSFVNRMGVFRRFYRVAFEVEVEVEGEGQRPVVRLDPEEHQDYLWVSEEEVRSRRVAGREIVLTAEMNTERMVLEAMRVRRERVGWGVDGGE</sequence>
<protein>
    <recommendedName>
        <fullName evidence="1">Nudix hydrolase domain-containing protein</fullName>
    </recommendedName>
</protein>
<dbReference type="Proteomes" id="UP001172155">
    <property type="component" value="Unassembled WGS sequence"/>
</dbReference>
<evidence type="ECO:0000313" key="2">
    <source>
        <dbReference type="EMBL" id="KAK0750330.1"/>
    </source>
</evidence>
<evidence type="ECO:0000313" key="3">
    <source>
        <dbReference type="Proteomes" id="UP001172155"/>
    </source>
</evidence>
<dbReference type="EMBL" id="JAUKUD010000003">
    <property type="protein sequence ID" value="KAK0750330.1"/>
    <property type="molecule type" value="Genomic_DNA"/>
</dbReference>
<gene>
    <name evidence="2" type="ORF">B0T18DRAFT_408654</name>
</gene>
<name>A0AA40K928_9PEZI</name>
<dbReference type="PROSITE" id="PS51462">
    <property type="entry name" value="NUDIX"/>
    <property type="match status" value="1"/>
</dbReference>
<dbReference type="SUPFAM" id="SSF55811">
    <property type="entry name" value="Nudix"/>
    <property type="match status" value="1"/>
</dbReference>
<dbReference type="InterPro" id="IPR000086">
    <property type="entry name" value="NUDIX_hydrolase_dom"/>
</dbReference>
<dbReference type="Gene3D" id="3.90.79.10">
    <property type="entry name" value="Nucleoside Triphosphate Pyrophosphohydrolase"/>
    <property type="match status" value="1"/>
</dbReference>
<comment type="caution">
    <text evidence="2">The sequence shown here is derived from an EMBL/GenBank/DDBJ whole genome shotgun (WGS) entry which is preliminary data.</text>
</comment>
<dbReference type="PANTHER" id="PTHR43736">
    <property type="entry name" value="ADP-RIBOSE PYROPHOSPHATASE"/>
    <property type="match status" value="1"/>
</dbReference>
<evidence type="ECO:0000259" key="1">
    <source>
        <dbReference type="PROSITE" id="PS51462"/>
    </source>
</evidence>
<dbReference type="Pfam" id="PF00293">
    <property type="entry name" value="NUDIX"/>
    <property type="match status" value="1"/>
</dbReference>